<feature type="region of interest" description="Disordered" evidence="4">
    <location>
        <begin position="96"/>
        <end position="131"/>
    </location>
</feature>
<keyword evidence="3" id="KW-0804">Transcription</keyword>
<dbReference type="PRINTS" id="PR00778">
    <property type="entry name" value="HTHARSR"/>
</dbReference>
<keyword evidence="6" id="KW-1185">Reference proteome</keyword>
<reference evidence="5 6" key="1">
    <citation type="submission" date="2019-03" db="EMBL/GenBank/DDBJ databases">
        <title>Deep-cultivation of Planctomycetes and their phenomic and genomic characterization uncovers novel biology.</title>
        <authorList>
            <person name="Wiegand S."/>
            <person name="Jogler M."/>
            <person name="Boedeker C."/>
            <person name="Pinto D."/>
            <person name="Vollmers J."/>
            <person name="Rivas-Marin E."/>
            <person name="Kohn T."/>
            <person name="Peeters S.H."/>
            <person name="Heuer A."/>
            <person name="Rast P."/>
            <person name="Oberbeckmann S."/>
            <person name="Bunk B."/>
            <person name="Jeske O."/>
            <person name="Meyerdierks A."/>
            <person name="Storesund J.E."/>
            <person name="Kallscheuer N."/>
            <person name="Luecker S."/>
            <person name="Lage O.M."/>
            <person name="Pohl T."/>
            <person name="Merkel B.J."/>
            <person name="Hornburger P."/>
            <person name="Mueller R.-W."/>
            <person name="Bruemmer F."/>
            <person name="Labrenz M."/>
            <person name="Spormann A.M."/>
            <person name="Op den Camp H."/>
            <person name="Overmann J."/>
            <person name="Amann R."/>
            <person name="Jetten M.S.M."/>
            <person name="Mascher T."/>
            <person name="Medema M.H."/>
            <person name="Devos D.P."/>
            <person name="Kaster A.-K."/>
            <person name="Ovreas L."/>
            <person name="Rohde M."/>
            <person name="Galperin M.Y."/>
            <person name="Jogler C."/>
        </authorList>
    </citation>
    <scope>NUCLEOTIDE SEQUENCE [LARGE SCALE GENOMIC DNA]</scope>
    <source>
        <strain evidence="5 6">Enr10</strain>
    </source>
</reference>
<dbReference type="Pfam" id="PF01022">
    <property type="entry name" value="HTH_5"/>
    <property type="match status" value="1"/>
</dbReference>
<dbReference type="EMBL" id="CP037421">
    <property type="protein sequence ID" value="QDT30710.1"/>
    <property type="molecule type" value="Genomic_DNA"/>
</dbReference>
<name>A0A518AGA8_9PLAN</name>
<sequence>MIETESAAEMLKAFSHPTRLSILQELLAGPKCVTDLEELLPVRQANLSQHLCVLRNANLVDFAQEGALRCYYLARPRLVGDMLKLLGREEPVIKRSPAQLKADKQRLEKARQRQAGSNSQIQRSPCKSSST</sequence>
<gene>
    <name evidence="5" type="primary">bigR_2</name>
    <name evidence="5" type="ORF">Enr10x_60780</name>
</gene>
<evidence type="ECO:0000313" key="5">
    <source>
        <dbReference type="EMBL" id="QDT30710.1"/>
    </source>
</evidence>
<dbReference type="GO" id="GO:0003677">
    <property type="term" value="F:DNA binding"/>
    <property type="evidence" value="ECO:0007669"/>
    <property type="project" value="UniProtKB-KW"/>
</dbReference>
<evidence type="ECO:0000256" key="3">
    <source>
        <dbReference type="ARBA" id="ARBA00023163"/>
    </source>
</evidence>
<accession>A0A517QGE7</accession>
<dbReference type="AlphaFoldDB" id="A0A518AGA8"/>
<evidence type="ECO:0000256" key="2">
    <source>
        <dbReference type="ARBA" id="ARBA00023125"/>
    </source>
</evidence>
<keyword evidence="1" id="KW-0805">Transcription regulation</keyword>
<feature type="compositionally biased region" description="Basic and acidic residues" evidence="4">
    <location>
        <begin position="101"/>
        <end position="111"/>
    </location>
</feature>
<dbReference type="NCBIfam" id="NF033788">
    <property type="entry name" value="HTH_metalloreg"/>
    <property type="match status" value="1"/>
</dbReference>
<dbReference type="InterPro" id="IPR001845">
    <property type="entry name" value="HTH_ArsR_DNA-bd_dom"/>
</dbReference>
<keyword evidence="2" id="KW-0238">DNA-binding</keyword>
<dbReference type="CDD" id="cd00090">
    <property type="entry name" value="HTH_ARSR"/>
    <property type="match status" value="1"/>
</dbReference>
<dbReference type="SUPFAM" id="SSF46785">
    <property type="entry name" value="Winged helix' DNA-binding domain"/>
    <property type="match status" value="1"/>
</dbReference>
<dbReference type="PANTHER" id="PTHR33154:SF18">
    <property type="entry name" value="ARSENICAL RESISTANCE OPERON REPRESSOR"/>
    <property type="match status" value="1"/>
</dbReference>
<dbReference type="Gene3D" id="1.10.10.10">
    <property type="entry name" value="Winged helix-like DNA-binding domain superfamily/Winged helix DNA-binding domain"/>
    <property type="match status" value="1"/>
</dbReference>
<evidence type="ECO:0000256" key="4">
    <source>
        <dbReference type="SAM" id="MobiDB-lite"/>
    </source>
</evidence>
<accession>A0A518AGA8</accession>
<evidence type="ECO:0000313" key="6">
    <source>
        <dbReference type="Proteomes" id="UP000315647"/>
    </source>
</evidence>
<dbReference type="RefSeq" id="WP_145115925.1">
    <property type="nucleotide sequence ID" value="NZ_CP037421.1"/>
</dbReference>
<organism evidence="5 6">
    <name type="scientific">Gimesia panareensis</name>
    <dbReference type="NCBI Taxonomy" id="2527978"/>
    <lineage>
        <taxon>Bacteria</taxon>
        <taxon>Pseudomonadati</taxon>
        <taxon>Planctomycetota</taxon>
        <taxon>Planctomycetia</taxon>
        <taxon>Planctomycetales</taxon>
        <taxon>Planctomycetaceae</taxon>
        <taxon>Gimesia</taxon>
    </lineage>
</organism>
<dbReference type="InterPro" id="IPR011991">
    <property type="entry name" value="ArsR-like_HTH"/>
</dbReference>
<dbReference type="InterPro" id="IPR051081">
    <property type="entry name" value="HTH_MetalResp_TranReg"/>
</dbReference>
<protein>
    <submittedName>
        <fullName evidence="5">Biofilm growth-associated repressor</fullName>
    </submittedName>
</protein>
<dbReference type="InterPro" id="IPR036388">
    <property type="entry name" value="WH-like_DNA-bd_sf"/>
</dbReference>
<dbReference type="Proteomes" id="UP000315647">
    <property type="component" value="Chromosome"/>
</dbReference>
<dbReference type="SMART" id="SM00418">
    <property type="entry name" value="HTH_ARSR"/>
    <property type="match status" value="1"/>
</dbReference>
<feature type="compositionally biased region" description="Polar residues" evidence="4">
    <location>
        <begin position="114"/>
        <end position="131"/>
    </location>
</feature>
<dbReference type="InterPro" id="IPR036390">
    <property type="entry name" value="WH_DNA-bd_sf"/>
</dbReference>
<dbReference type="PROSITE" id="PS50987">
    <property type="entry name" value="HTH_ARSR_2"/>
    <property type="match status" value="1"/>
</dbReference>
<dbReference type="PANTHER" id="PTHR33154">
    <property type="entry name" value="TRANSCRIPTIONAL REGULATOR, ARSR FAMILY"/>
    <property type="match status" value="1"/>
</dbReference>
<proteinExistence type="predicted"/>
<evidence type="ECO:0000256" key="1">
    <source>
        <dbReference type="ARBA" id="ARBA00023015"/>
    </source>
</evidence>
<dbReference type="GO" id="GO:0003700">
    <property type="term" value="F:DNA-binding transcription factor activity"/>
    <property type="evidence" value="ECO:0007669"/>
    <property type="project" value="InterPro"/>
</dbReference>